<proteinExistence type="predicted"/>
<dbReference type="GeneID" id="99674774"/>
<dbReference type="OMA" id="HYAHDFN"/>
<accession>A0A223XWE1</accession>
<dbReference type="AlphaFoldDB" id="A0A223XWE1"/>
<protein>
    <submittedName>
        <fullName evidence="1">Uncharacterized protein</fullName>
    </submittedName>
</protein>
<dbReference type="STRING" id="1245.ARA02_07595"/>
<dbReference type="OrthoDB" id="2141719at2"/>
<evidence type="ECO:0000313" key="2">
    <source>
        <dbReference type="Proteomes" id="UP000469952"/>
    </source>
</evidence>
<gene>
    <name evidence="1" type="ORF">GFV13_08820</name>
</gene>
<organism evidence="1 2">
    <name type="scientific">Leuconostoc mesenteroides</name>
    <dbReference type="NCBI Taxonomy" id="1245"/>
    <lineage>
        <taxon>Bacteria</taxon>
        <taxon>Bacillati</taxon>
        <taxon>Bacillota</taxon>
        <taxon>Bacilli</taxon>
        <taxon>Lactobacillales</taxon>
        <taxon>Lactobacillaceae</taxon>
        <taxon>Leuconostoc</taxon>
    </lineage>
</organism>
<comment type="caution">
    <text evidence="1">The sequence shown here is derived from an EMBL/GenBank/DDBJ whole genome shotgun (WGS) entry which is preliminary data.</text>
</comment>
<evidence type="ECO:0000313" key="1">
    <source>
        <dbReference type="EMBL" id="MQR27361.1"/>
    </source>
</evidence>
<reference evidence="1 2" key="1">
    <citation type="submission" date="2019-10" db="EMBL/GenBank/DDBJ databases">
        <title>WGS of Leuconostoc mesenteroides.</title>
        <authorList>
            <person name="Melo Bolivar J."/>
            <person name="Marino-Ramirez L."/>
            <person name="Villamil Diaz L.M."/>
        </authorList>
    </citation>
    <scope>NUCLEOTIDE SEQUENCE [LARGE SCALE GENOMIC DNA]</scope>
    <source>
        <strain evidence="1 2">M11</strain>
    </source>
</reference>
<dbReference type="RefSeq" id="WP_010279689.1">
    <property type="nucleotide sequence ID" value="NZ_AP017936.1"/>
</dbReference>
<dbReference type="Proteomes" id="UP000469952">
    <property type="component" value="Unassembled WGS sequence"/>
</dbReference>
<name>A0A223XWE1_LEUME</name>
<sequence>MAKEKFNSQEFLSSLFHYAHGFNFNHIIFDANRYRVSVSLMRRSATYGNAEMFYVSADPKEFAPVMSAINSAIEIAELEGKQQATVVTPNLERNEQVFQFKLREFGSGKYNLDLSI</sequence>
<dbReference type="EMBL" id="WIPA01000015">
    <property type="protein sequence ID" value="MQR27361.1"/>
    <property type="molecule type" value="Genomic_DNA"/>
</dbReference>